<comment type="caution">
    <text evidence="3">The sequence shown here is derived from an EMBL/GenBank/DDBJ whole genome shotgun (WGS) entry which is preliminary data.</text>
</comment>
<organism evidence="3 4">
    <name type="scientific">Scytonema hofmannii PCC 7110</name>
    <dbReference type="NCBI Taxonomy" id="128403"/>
    <lineage>
        <taxon>Bacteria</taxon>
        <taxon>Bacillati</taxon>
        <taxon>Cyanobacteriota</taxon>
        <taxon>Cyanophyceae</taxon>
        <taxon>Nostocales</taxon>
        <taxon>Scytonemataceae</taxon>
        <taxon>Scytonema</taxon>
    </lineage>
</organism>
<dbReference type="EMBL" id="ANNX02000040">
    <property type="protein sequence ID" value="KYC38753.1"/>
    <property type="molecule type" value="Genomic_DNA"/>
</dbReference>
<accession>A0A139X274</accession>
<sequence>MYGMLTSLVNPKNTSRECALCQSKVSRLGQQVTNEDARRLNIGMIRSPNSDVIYVNGAPHYLCLENSDHKGNADLNASRNIGLKFLRRYFENPKIMTKSPVSVTSFRENDPLVV</sequence>
<dbReference type="Proteomes" id="UP000076925">
    <property type="component" value="Unassembled WGS sequence"/>
</dbReference>
<feature type="domain" description="Cas12f1-like TNB" evidence="2">
    <location>
        <begin position="2"/>
        <end position="81"/>
    </location>
</feature>
<evidence type="ECO:0000256" key="1">
    <source>
        <dbReference type="ARBA" id="ARBA00023125"/>
    </source>
</evidence>
<keyword evidence="4" id="KW-1185">Reference proteome</keyword>
<keyword evidence="1" id="KW-0238">DNA-binding</keyword>
<gene>
    <name evidence="3" type="ORF">WA1_36925</name>
</gene>
<evidence type="ECO:0000313" key="3">
    <source>
        <dbReference type="EMBL" id="KYC38753.1"/>
    </source>
</evidence>
<protein>
    <recommendedName>
        <fullName evidence="2">Cas12f1-like TNB domain-containing protein</fullName>
    </recommendedName>
</protein>
<evidence type="ECO:0000313" key="4">
    <source>
        <dbReference type="Proteomes" id="UP000076925"/>
    </source>
</evidence>
<dbReference type="Pfam" id="PF07282">
    <property type="entry name" value="Cas12f1-like_TNB"/>
    <property type="match status" value="1"/>
</dbReference>
<proteinExistence type="predicted"/>
<dbReference type="GO" id="GO:0003677">
    <property type="term" value="F:DNA binding"/>
    <property type="evidence" value="ECO:0007669"/>
    <property type="project" value="UniProtKB-KW"/>
</dbReference>
<dbReference type="InterPro" id="IPR010095">
    <property type="entry name" value="Cas12f1-like_TNB"/>
</dbReference>
<name>A0A139X274_9CYAN</name>
<dbReference type="AlphaFoldDB" id="A0A139X274"/>
<reference evidence="3 4" key="1">
    <citation type="journal article" date="2013" name="Genome Biol. Evol.">
        <title>Genomes of Stigonematalean cyanobacteria (subsection V) and the evolution of oxygenic photosynthesis from prokaryotes to plastids.</title>
        <authorList>
            <person name="Dagan T."/>
            <person name="Roettger M."/>
            <person name="Stucken K."/>
            <person name="Landan G."/>
            <person name="Koch R."/>
            <person name="Major P."/>
            <person name="Gould S.B."/>
            <person name="Goremykin V.V."/>
            <person name="Rippka R."/>
            <person name="Tandeau de Marsac N."/>
            <person name="Gugger M."/>
            <person name="Lockhart P.J."/>
            <person name="Allen J.F."/>
            <person name="Brune I."/>
            <person name="Maus I."/>
            <person name="Puhler A."/>
            <person name="Martin W.F."/>
        </authorList>
    </citation>
    <scope>NUCLEOTIDE SEQUENCE [LARGE SCALE GENOMIC DNA]</scope>
    <source>
        <strain evidence="3 4">PCC 7110</strain>
    </source>
</reference>
<evidence type="ECO:0000259" key="2">
    <source>
        <dbReference type="Pfam" id="PF07282"/>
    </source>
</evidence>